<reference evidence="2 3" key="1">
    <citation type="journal article" date="2017" name="PLoS Biol.">
        <title>The sea cucumber genome provides insights into morphological evolution and visceral regeneration.</title>
        <authorList>
            <person name="Zhang X."/>
            <person name="Sun L."/>
            <person name="Yuan J."/>
            <person name="Sun Y."/>
            <person name="Gao Y."/>
            <person name="Zhang L."/>
            <person name="Li S."/>
            <person name="Dai H."/>
            <person name="Hamel J.F."/>
            <person name="Liu C."/>
            <person name="Yu Y."/>
            <person name="Liu S."/>
            <person name="Lin W."/>
            <person name="Guo K."/>
            <person name="Jin S."/>
            <person name="Xu P."/>
            <person name="Storey K.B."/>
            <person name="Huan P."/>
            <person name="Zhang T."/>
            <person name="Zhou Y."/>
            <person name="Zhang J."/>
            <person name="Lin C."/>
            <person name="Li X."/>
            <person name="Xing L."/>
            <person name="Huo D."/>
            <person name="Sun M."/>
            <person name="Wang L."/>
            <person name="Mercier A."/>
            <person name="Li F."/>
            <person name="Yang H."/>
            <person name="Xiang J."/>
        </authorList>
    </citation>
    <scope>NUCLEOTIDE SEQUENCE [LARGE SCALE GENOMIC DNA]</scope>
    <source>
        <strain evidence="2">Shaxun</strain>
        <tissue evidence="2">Muscle</tissue>
    </source>
</reference>
<organism evidence="2 3">
    <name type="scientific">Stichopus japonicus</name>
    <name type="common">Sea cucumber</name>
    <dbReference type="NCBI Taxonomy" id="307972"/>
    <lineage>
        <taxon>Eukaryota</taxon>
        <taxon>Metazoa</taxon>
        <taxon>Echinodermata</taxon>
        <taxon>Eleutherozoa</taxon>
        <taxon>Echinozoa</taxon>
        <taxon>Holothuroidea</taxon>
        <taxon>Aspidochirotacea</taxon>
        <taxon>Aspidochirotida</taxon>
        <taxon>Stichopodidae</taxon>
        <taxon>Apostichopus</taxon>
    </lineage>
</organism>
<evidence type="ECO:0000256" key="1">
    <source>
        <dbReference type="SAM" id="MobiDB-lite"/>
    </source>
</evidence>
<keyword evidence="3" id="KW-1185">Reference proteome</keyword>
<dbReference type="Proteomes" id="UP000230750">
    <property type="component" value="Unassembled WGS sequence"/>
</dbReference>
<gene>
    <name evidence="2" type="ORF">BSL78_02819</name>
</gene>
<name>A0A2G8LJ26_STIJA</name>
<accession>A0A2G8LJ26</accession>
<dbReference type="EMBL" id="MRZV01000062">
    <property type="protein sequence ID" value="PIK60257.1"/>
    <property type="molecule type" value="Genomic_DNA"/>
</dbReference>
<proteinExistence type="predicted"/>
<comment type="caution">
    <text evidence="2">The sequence shown here is derived from an EMBL/GenBank/DDBJ whole genome shotgun (WGS) entry which is preliminary data.</text>
</comment>
<dbReference type="AlphaFoldDB" id="A0A2G8LJ26"/>
<evidence type="ECO:0000313" key="3">
    <source>
        <dbReference type="Proteomes" id="UP000230750"/>
    </source>
</evidence>
<feature type="region of interest" description="Disordered" evidence="1">
    <location>
        <begin position="114"/>
        <end position="190"/>
    </location>
</feature>
<evidence type="ECO:0000313" key="2">
    <source>
        <dbReference type="EMBL" id="PIK60257.1"/>
    </source>
</evidence>
<feature type="compositionally biased region" description="Basic and acidic residues" evidence="1">
    <location>
        <begin position="121"/>
        <end position="130"/>
    </location>
</feature>
<protein>
    <submittedName>
        <fullName evidence="2">Uncharacterized protein</fullName>
    </submittedName>
</protein>
<sequence length="229" mass="26748">MALRGQIKPKHNADQFLNERNVQQKSLERAMRGLTVERNYIMKHMDMDKKFFKTRCDKFQADVAKIKSNLTPKQIDEIERSSLRIKGQFLEENDNIFMTEEDMVILDIVEEANEGAEEQEEAKNEKKDQNENTSKNTSQKTGGILPDNIQKSSDVTDIERRPATHHQSIVPVRNRKQTFERSKLKSLNRRRRTNKRKVLCLSYRLLVNKRSSNGHQVISESKCSRFGRA</sequence>